<reference evidence="2" key="1">
    <citation type="journal article" date="2010" name="Nat. Biotechnol.">
        <title>Draft genome sequence of the oilseed species Ricinus communis.</title>
        <authorList>
            <person name="Chan A.P."/>
            <person name="Crabtree J."/>
            <person name="Zhao Q."/>
            <person name="Lorenzi H."/>
            <person name="Orvis J."/>
            <person name="Puiu D."/>
            <person name="Melake-Berhan A."/>
            <person name="Jones K.M."/>
            <person name="Redman J."/>
            <person name="Chen G."/>
            <person name="Cahoon E.B."/>
            <person name="Gedil M."/>
            <person name="Stanke M."/>
            <person name="Haas B.J."/>
            <person name="Wortman J.R."/>
            <person name="Fraser-Liggett C.M."/>
            <person name="Ravel J."/>
            <person name="Rabinowicz P.D."/>
        </authorList>
    </citation>
    <scope>NUCLEOTIDE SEQUENCE [LARGE SCALE GENOMIC DNA]</scope>
    <source>
        <strain evidence="2">cv. Hale</strain>
    </source>
</reference>
<accession>B9TI52</accession>
<evidence type="ECO:0000313" key="2">
    <source>
        <dbReference type="Proteomes" id="UP000008311"/>
    </source>
</evidence>
<sequence>KFAFAVRYFPIVGDEHLVAKNAIVAASYALQRRPVFIQGGVRQPLKGGAVGIHVQIFERRAKRPRRPEPQHEMGASAAWNRGDHIGLTRAPYAHWQIMFASIQKIYIKHAPLPRNKNAMRQPAISLQTVVERENIAPSSSSIPSLRLSTGANILYNCCTEFQRNKLI</sequence>
<dbReference type="EMBL" id="EQ982197">
    <property type="protein sequence ID" value="EEF24463.1"/>
    <property type="molecule type" value="Genomic_DNA"/>
</dbReference>
<organism evidence="1 2">
    <name type="scientific">Ricinus communis</name>
    <name type="common">Castor bean</name>
    <dbReference type="NCBI Taxonomy" id="3988"/>
    <lineage>
        <taxon>Eukaryota</taxon>
        <taxon>Viridiplantae</taxon>
        <taxon>Streptophyta</taxon>
        <taxon>Embryophyta</taxon>
        <taxon>Tracheophyta</taxon>
        <taxon>Spermatophyta</taxon>
        <taxon>Magnoliopsida</taxon>
        <taxon>eudicotyledons</taxon>
        <taxon>Gunneridae</taxon>
        <taxon>Pentapetalae</taxon>
        <taxon>rosids</taxon>
        <taxon>fabids</taxon>
        <taxon>Malpighiales</taxon>
        <taxon>Euphorbiaceae</taxon>
        <taxon>Acalyphoideae</taxon>
        <taxon>Acalypheae</taxon>
        <taxon>Ricinus</taxon>
    </lineage>
</organism>
<proteinExistence type="predicted"/>
<feature type="non-terminal residue" evidence="1">
    <location>
        <position position="1"/>
    </location>
</feature>
<dbReference type="InParanoid" id="B9TI52"/>
<name>B9TI52_RICCO</name>
<gene>
    <name evidence="1" type="ORF">RCOM_1890510</name>
</gene>
<keyword evidence="2" id="KW-1185">Reference proteome</keyword>
<evidence type="ECO:0000313" key="1">
    <source>
        <dbReference type="EMBL" id="EEF24463.1"/>
    </source>
</evidence>
<protein>
    <submittedName>
        <fullName evidence="1">Uncharacterized protein</fullName>
    </submittedName>
</protein>
<dbReference type="Proteomes" id="UP000008311">
    <property type="component" value="Unassembled WGS sequence"/>
</dbReference>
<dbReference type="AlphaFoldDB" id="B9TI52"/>